<dbReference type="PROSITE" id="PS51485">
    <property type="entry name" value="PHYTOCYANIN"/>
    <property type="match status" value="1"/>
</dbReference>
<keyword evidence="1 6" id="KW-0732">Signal</keyword>
<dbReference type="PANTHER" id="PTHR33021:SF231">
    <property type="entry name" value="EARLY NODULIN-LIKE PROTEIN 17"/>
    <property type="match status" value="1"/>
</dbReference>
<dbReference type="FunFam" id="2.60.40.420:FF:000018">
    <property type="entry name" value="Lamin-like protein"/>
    <property type="match status" value="1"/>
</dbReference>
<feature type="chain" id="PRO_5004549788" description="Phytocyanin domain-containing protein" evidence="6">
    <location>
        <begin position="24"/>
        <end position="164"/>
    </location>
</feature>
<keyword evidence="9" id="KW-1185">Reference proteome</keyword>
<evidence type="ECO:0000256" key="6">
    <source>
        <dbReference type="SAM" id="SignalP"/>
    </source>
</evidence>
<proteinExistence type="inferred from homology"/>
<dbReference type="SUPFAM" id="SSF49503">
    <property type="entry name" value="Cupredoxins"/>
    <property type="match status" value="1"/>
</dbReference>
<gene>
    <name evidence="8" type="ORF">M569_10269</name>
</gene>
<accession>S8DX38</accession>
<reference evidence="8 9" key="1">
    <citation type="journal article" date="2013" name="BMC Genomics">
        <title>The miniature genome of a carnivorous plant Genlisea aurea contains a low number of genes and short non-coding sequences.</title>
        <authorList>
            <person name="Leushkin E.V."/>
            <person name="Sutormin R.A."/>
            <person name="Nabieva E.R."/>
            <person name="Penin A.A."/>
            <person name="Kondrashov A.S."/>
            <person name="Logacheva M.D."/>
        </authorList>
    </citation>
    <scope>NUCLEOTIDE SEQUENCE [LARGE SCALE GENOMIC DNA]</scope>
</reference>
<comment type="caution">
    <text evidence="8">The sequence shown here is derived from an EMBL/GenBank/DDBJ whole genome shotgun (WGS) entry which is preliminary data.</text>
</comment>
<feature type="signal peptide" evidence="6">
    <location>
        <begin position="1"/>
        <end position="23"/>
    </location>
</feature>
<keyword evidence="2" id="KW-1015">Disulfide bond</keyword>
<evidence type="ECO:0000256" key="3">
    <source>
        <dbReference type="ARBA" id="ARBA00023180"/>
    </source>
</evidence>
<evidence type="ECO:0000313" key="8">
    <source>
        <dbReference type="EMBL" id="EPS64512.1"/>
    </source>
</evidence>
<organism evidence="8 9">
    <name type="scientific">Genlisea aurea</name>
    <dbReference type="NCBI Taxonomy" id="192259"/>
    <lineage>
        <taxon>Eukaryota</taxon>
        <taxon>Viridiplantae</taxon>
        <taxon>Streptophyta</taxon>
        <taxon>Embryophyta</taxon>
        <taxon>Tracheophyta</taxon>
        <taxon>Spermatophyta</taxon>
        <taxon>Magnoliopsida</taxon>
        <taxon>eudicotyledons</taxon>
        <taxon>Gunneridae</taxon>
        <taxon>Pentapetalae</taxon>
        <taxon>asterids</taxon>
        <taxon>lamiids</taxon>
        <taxon>Lamiales</taxon>
        <taxon>Lentibulariaceae</taxon>
        <taxon>Genlisea</taxon>
    </lineage>
</organism>
<dbReference type="EMBL" id="AUSU01004780">
    <property type="protein sequence ID" value="EPS64512.1"/>
    <property type="molecule type" value="Genomic_DNA"/>
</dbReference>
<sequence>MERLELLALLLCGGVFLFGTADAVRYMVGGSSGWSEKVNYTVWAQDKHFYTVDWLFFVYQRNQFNVLEVNQTNYDACNAEHFLRNWTTGAGRDVVPLNVTRDYYFISGNGFCYGGTKVKVHVEDSPPPPASPKNSAGGAGAVSGRRGAMLIAASTAAIVVASLV</sequence>
<comment type="similarity">
    <text evidence="4">Belongs to the early nodulin-like (ENODL) family.</text>
</comment>
<evidence type="ECO:0000256" key="4">
    <source>
        <dbReference type="ARBA" id="ARBA00035011"/>
    </source>
</evidence>
<dbReference type="InterPro" id="IPR003245">
    <property type="entry name" value="Phytocyanin_dom"/>
</dbReference>
<evidence type="ECO:0000256" key="2">
    <source>
        <dbReference type="ARBA" id="ARBA00023157"/>
    </source>
</evidence>
<evidence type="ECO:0000256" key="1">
    <source>
        <dbReference type="ARBA" id="ARBA00022729"/>
    </source>
</evidence>
<evidence type="ECO:0000256" key="5">
    <source>
        <dbReference type="ARBA" id="ARBA00037626"/>
    </source>
</evidence>
<dbReference type="InterPro" id="IPR039391">
    <property type="entry name" value="Phytocyanin-like"/>
</dbReference>
<comment type="function">
    <text evidence="5">May act as a carbohydrate transporter.</text>
</comment>
<evidence type="ECO:0000313" key="9">
    <source>
        <dbReference type="Proteomes" id="UP000015453"/>
    </source>
</evidence>
<dbReference type="GO" id="GO:0005886">
    <property type="term" value="C:plasma membrane"/>
    <property type="evidence" value="ECO:0007669"/>
    <property type="project" value="TreeGrafter"/>
</dbReference>
<feature type="domain" description="Phytocyanin" evidence="7">
    <location>
        <begin position="24"/>
        <end position="124"/>
    </location>
</feature>
<dbReference type="PANTHER" id="PTHR33021">
    <property type="entry name" value="BLUE COPPER PROTEIN"/>
    <property type="match status" value="1"/>
</dbReference>
<name>S8DX38_9LAMI</name>
<dbReference type="Pfam" id="PF02298">
    <property type="entry name" value="Cu_bind_like"/>
    <property type="match status" value="1"/>
</dbReference>
<dbReference type="AlphaFoldDB" id="S8DX38"/>
<protein>
    <recommendedName>
        <fullName evidence="7">Phytocyanin domain-containing protein</fullName>
    </recommendedName>
</protein>
<keyword evidence="3" id="KW-0325">Glycoprotein</keyword>
<dbReference type="Proteomes" id="UP000015453">
    <property type="component" value="Unassembled WGS sequence"/>
</dbReference>
<dbReference type="Gene3D" id="2.60.40.420">
    <property type="entry name" value="Cupredoxins - blue copper proteins"/>
    <property type="match status" value="1"/>
</dbReference>
<evidence type="ECO:0000259" key="7">
    <source>
        <dbReference type="PROSITE" id="PS51485"/>
    </source>
</evidence>
<dbReference type="InterPro" id="IPR008972">
    <property type="entry name" value="Cupredoxin"/>
</dbReference>
<dbReference type="GO" id="GO:0009055">
    <property type="term" value="F:electron transfer activity"/>
    <property type="evidence" value="ECO:0007669"/>
    <property type="project" value="InterPro"/>
</dbReference>
<dbReference type="OrthoDB" id="1851979at2759"/>